<evidence type="ECO:0000256" key="1">
    <source>
        <dbReference type="ARBA" id="ARBA00004651"/>
    </source>
</evidence>
<comment type="subcellular location">
    <subcellularLocation>
        <location evidence="1">Cell membrane</location>
        <topology evidence="1">Multi-pass membrane protein</topology>
    </subcellularLocation>
</comment>
<dbReference type="PANTHER" id="PTHR40277:SF1">
    <property type="entry name" value="BLL5419 PROTEIN"/>
    <property type="match status" value="1"/>
</dbReference>
<sequence>MGKTVLRIVLTLFLVGWLLTQVDLTSVGAILRGANHWWLIAGILANLFALFFGTLRWQLLLYGMGVRQPFLNLLRILLIGTFFSMFLPSSIGGDLVKMVLIAPDTEQREAAVSSVLMDRIIGMGVTIAFGIIALLFLPEVWINTTLIIALFAIMILFVGAVGLLFNNTSLKVIEYMLPRRIWQRLGTSLVKAHTSLMALRKRPDILFGSALVSALRQLTICLAVYFAGRAFGIMASPVAYFAMIPFSQAITVLPIAINGLGLQDNALVLLLGFVGVSPAEALALSLFMHVLSNGTGLIGGLVFAIGRRRQSIPDTVFKQGL</sequence>
<keyword evidence="8" id="KW-1185">Reference proteome</keyword>
<keyword evidence="3 6" id="KW-0812">Transmembrane</keyword>
<keyword evidence="5 6" id="KW-0472">Membrane</keyword>
<keyword evidence="2" id="KW-1003">Cell membrane</keyword>
<proteinExistence type="predicted"/>
<keyword evidence="4 6" id="KW-1133">Transmembrane helix</keyword>
<evidence type="ECO:0008006" key="9">
    <source>
        <dbReference type="Google" id="ProtNLM"/>
    </source>
</evidence>
<dbReference type="PANTHER" id="PTHR40277">
    <property type="entry name" value="BLL5419 PROTEIN"/>
    <property type="match status" value="1"/>
</dbReference>
<reference evidence="7 8" key="1">
    <citation type="submission" date="2016-05" db="EMBL/GenBank/DDBJ databases">
        <authorList>
            <person name="Lavstsen T."/>
            <person name="Jespersen J.S."/>
        </authorList>
    </citation>
    <scope>NUCLEOTIDE SEQUENCE [LARGE SCALE GENOMIC DNA]</scope>
    <source>
        <strain evidence="7 8">B7-9</strain>
    </source>
</reference>
<feature type="transmembrane region" description="Helical" evidence="6">
    <location>
        <begin position="281"/>
        <end position="305"/>
    </location>
</feature>
<dbReference type="Proteomes" id="UP000220922">
    <property type="component" value="Unassembled WGS sequence"/>
</dbReference>
<dbReference type="GO" id="GO:0005886">
    <property type="term" value="C:plasma membrane"/>
    <property type="evidence" value="ECO:0007669"/>
    <property type="project" value="UniProtKB-SubCell"/>
</dbReference>
<dbReference type="InterPro" id="IPR022791">
    <property type="entry name" value="L-PG_synthase/AglD"/>
</dbReference>
<feature type="transmembrane region" description="Helical" evidence="6">
    <location>
        <begin position="76"/>
        <end position="100"/>
    </location>
</feature>
<evidence type="ECO:0000256" key="2">
    <source>
        <dbReference type="ARBA" id="ARBA00022475"/>
    </source>
</evidence>
<evidence type="ECO:0000256" key="5">
    <source>
        <dbReference type="ARBA" id="ARBA00023136"/>
    </source>
</evidence>
<name>A0A2H3KX92_9CHLR</name>
<evidence type="ECO:0000256" key="6">
    <source>
        <dbReference type="SAM" id="Phobius"/>
    </source>
</evidence>
<gene>
    <name evidence="7" type="ORF">A9Q02_14925</name>
</gene>
<comment type="caution">
    <text evidence="7">The sequence shown here is derived from an EMBL/GenBank/DDBJ whole genome shotgun (WGS) entry which is preliminary data.</text>
</comment>
<evidence type="ECO:0000313" key="7">
    <source>
        <dbReference type="EMBL" id="PDV98590.1"/>
    </source>
</evidence>
<evidence type="ECO:0000256" key="3">
    <source>
        <dbReference type="ARBA" id="ARBA00022692"/>
    </source>
</evidence>
<feature type="transmembrane region" description="Helical" evidence="6">
    <location>
        <begin position="144"/>
        <end position="165"/>
    </location>
</feature>
<dbReference type="EMBL" id="LYXE01000092">
    <property type="protein sequence ID" value="PDV98590.1"/>
    <property type="molecule type" value="Genomic_DNA"/>
</dbReference>
<dbReference type="AlphaFoldDB" id="A0A2H3KX92"/>
<dbReference type="Pfam" id="PF03706">
    <property type="entry name" value="LPG_synthase_TM"/>
    <property type="match status" value="1"/>
</dbReference>
<dbReference type="OrthoDB" id="5470260at2"/>
<accession>A0A2H3KX92</accession>
<feature type="transmembrane region" description="Helical" evidence="6">
    <location>
        <begin position="34"/>
        <end position="55"/>
    </location>
</feature>
<dbReference type="NCBIfam" id="TIGR00374">
    <property type="entry name" value="flippase-like domain"/>
    <property type="match status" value="1"/>
</dbReference>
<feature type="transmembrane region" description="Helical" evidence="6">
    <location>
        <begin position="238"/>
        <end position="261"/>
    </location>
</feature>
<protein>
    <recommendedName>
        <fullName evidence="9">TIGR00374 family protein</fullName>
    </recommendedName>
</protein>
<evidence type="ECO:0000313" key="8">
    <source>
        <dbReference type="Proteomes" id="UP000220922"/>
    </source>
</evidence>
<evidence type="ECO:0000256" key="4">
    <source>
        <dbReference type="ARBA" id="ARBA00022989"/>
    </source>
</evidence>
<feature type="transmembrane region" description="Helical" evidence="6">
    <location>
        <begin position="120"/>
        <end position="137"/>
    </location>
</feature>
<feature type="transmembrane region" description="Helical" evidence="6">
    <location>
        <begin position="205"/>
        <end position="226"/>
    </location>
</feature>
<dbReference type="RefSeq" id="WP_097653412.1">
    <property type="nucleotide sequence ID" value="NZ_LYXE01000092.1"/>
</dbReference>
<organism evidence="7 8">
    <name type="scientific">Candidatus Chloroploca asiatica</name>
    <dbReference type="NCBI Taxonomy" id="1506545"/>
    <lineage>
        <taxon>Bacteria</taxon>
        <taxon>Bacillati</taxon>
        <taxon>Chloroflexota</taxon>
        <taxon>Chloroflexia</taxon>
        <taxon>Chloroflexales</taxon>
        <taxon>Chloroflexineae</taxon>
        <taxon>Oscillochloridaceae</taxon>
        <taxon>Candidatus Chloroploca</taxon>
    </lineage>
</organism>